<evidence type="ECO:0000259" key="21">
    <source>
        <dbReference type="PROSITE" id="PS51718"/>
    </source>
</evidence>
<keyword evidence="4" id="KW-0812">Transmembrane</keyword>
<dbReference type="InterPro" id="IPR022812">
    <property type="entry name" value="Dynamin"/>
</dbReference>
<dbReference type="GO" id="GO:0005758">
    <property type="term" value="C:mitochondrial intermembrane space"/>
    <property type="evidence" value="ECO:0007669"/>
    <property type="project" value="UniProtKB-SubCell"/>
</dbReference>
<keyword evidence="5" id="KW-0053">Apoptosis</keyword>
<evidence type="ECO:0000256" key="5">
    <source>
        <dbReference type="ARBA" id="ARBA00022703"/>
    </source>
</evidence>
<comment type="catalytic activity">
    <reaction evidence="18">
        <text>GTP + H2O = GDP + phosphate + H(+)</text>
        <dbReference type="Rhea" id="RHEA:19669"/>
        <dbReference type="ChEBI" id="CHEBI:15377"/>
        <dbReference type="ChEBI" id="CHEBI:15378"/>
        <dbReference type="ChEBI" id="CHEBI:37565"/>
        <dbReference type="ChEBI" id="CHEBI:43474"/>
        <dbReference type="ChEBI" id="CHEBI:58189"/>
        <dbReference type="EC" id="3.6.5.5"/>
    </reaction>
</comment>
<evidence type="ECO:0000256" key="10">
    <source>
        <dbReference type="ARBA" id="ARBA00022989"/>
    </source>
</evidence>
<reference evidence="22" key="1">
    <citation type="submission" date="2016-12" db="EMBL/GenBank/DDBJ databases">
        <title>Mouse lemur reference genome and diversity panel.</title>
        <authorList>
            <person name="Harris R."/>
            <person name="Larsen P."/>
            <person name="Liu Y."/>
            <person name="Hughes D.S."/>
            <person name="Murali S."/>
            <person name="Raveendran M."/>
            <person name="Korchina V."/>
            <person name="Wang M."/>
            <person name="Jhangiani S."/>
            <person name="Bandaranaike D."/>
            <person name="Bellair M."/>
            <person name="Blankenburg K."/>
            <person name="Chao H."/>
            <person name="Dahdouli M."/>
            <person name="Dinh H."/>
            <person name="Doddapaneni H."/>
            <person name="English A."/>
            <person name="Firestine M."/>
            <person name="Gnanaolivu R."/>
            <person name="Gross S."/>
            <person name="Hernandez B."/>
            <person name="Javaid M."/>
            <person name="Jayaseelan J."/>
            <person name="Jones J."/>
            <person name="Khan Z."/>
            <person name="Kovar C."/>
            <person name="Kurapati P."/>
            <person name="Le B."/>
            <person name="Lee S."/>
            <person name="Li M."/>
            <person name="Mathew T."/>
            <person name="Narasimhan A."/>
            <person name="Ngo D."/>
            <person name="Nguyen L."/>
            <person name="Okwuonu G."/>
            <person name="Ongeri F."/>
            <person name="Osuji N."/>
            <person name="Pu L.-L."/>
            <person name="Puazo M."/>
            <person name="Quiroz J."/>
            <person name="Raj R."/>
            <person name="Rajbhandari K."/>
            <person name="Reid J.G."/>
            <person name="Santibanez J."/>
            <person name="Sexton D."/>
            <person name="Skinner E."/>
            <person name="Vee V."/>
            <person name="Weissenberger G."/>
            <person name="Wu Y."/>
            <person name="Xin Y."/>
            <person name="Han Y."/>
            <person name="Campbell C."/>
            <person name="Brown A."/>
            <person name="Sullivan B."/>
            <person name="Shelton J."/>
            <person name="Brown S."/>
            <person name="Dudchenko O."/>
            <person name="Machol I."/>
            <person name="Durand N."/>
            <person name="Shamim M."/>
            <person name="Lieberman A."/>
            <person name="Muzny D.M."/>
            <person name="Richards S."/>
            <person name="Yoder A."/>
            <person name="Worley K.C."/>
            <person name="Rogers J."/>
            <person name="Gibbs R.A."/>
        </authorList>
    </citation>
    <scope>NUCLEOTIDE SEQUENCE [LARGE SCALE GENOMIC DNA]</scope>
</reference>
<dbReference type="PROSITE" id="PS51718">
    <property type="entry name" value="G_DYNAMIN_2"/>
    <property type="match status" value="1"/>
</dbReference>
<feature type="coiled-coil region" evidence="20">
    <location>
        <begin position="230"/>
        <end position="313"/>
    </location>
</feature>
<dbReference type="InterPro" id="IPR027417">
    <property type="entry name" value="P-loop_NTPase"/>
</dbReference>
<dbReference type="PANTHER" id="PTHR11566">
    <property type="entry name" value="DYNAMIN"/>
    <property type="match status" value="1"/>
</dbReference>
<dbReference type="FunFam" id="3.40.50.300:FF:000171">
    <property type="entry name" value="Dynamin-like 120 kDa protein, mitochondrial"/>
    <property type="match status" value="1"/>
</dbReference>
<evidence type="ECO:0000256" key="6">
    <source>
        <dbReference type="ARBA" id="ARBA00022741"/>
    </source>
</evidence>
<gene>
    <name evidence="22" type="primary">OPA1</name>
</gene>
<comment type="subunit">
    <text evidence="19">Oligomeric complex consisting of membrane-bound and soluble forms of OPA1. Interacts with RCC1L; RCC1L acts as a guanine nucleotide exchange factor (GEF) for OPA1 by exchanging bound GDP for free GTP. Interacts with CHCHD3 and IMMT; these interactions occur preferentially with soluble OPA1 forms. Interacts with PRELID1.</text>
</comment>
<dbReference type="EMBL" id="ABDC03001016">
    <property type="status" value="NOT_ANNOTATED_CDS"/>
    <property type="molecule type" value="Genomic_DNA"/>
</dbReference>
<protein>
    <recommendedName>
        <fullName evidence="17">Dynamin-like GTPase OPA1, mitochondrial</fullName>
        <ecNumber evidence="3">3.6.5.5</ecNumber>
    </recommendedName>
</protein>
<evidence type="ECO:0000256" key="13">
    <source>
        <dbReference type="ARBA" id="ARBA00023128"/>
    </source>
</evidence>
<keyword evidence="12" id="KW-0446">Lipid-binding</keyword>
<dbReference type="GO" id="GO:0006897">
    <property type="term" value="P:endocytosis"/>
    <property type="evidence" value="ECO:0007669"/>
    <property type="project" value="TreeGrafter"/>
</dbReference>
<name>A0A8C5YFM4_MICMU</name>
<evidence type="ECO:0000256" key="14">
    <source>
        <dbReference type="ARBA" id="ARBA00023134"/>
    </source>
</evidence>
<dbReference type="Pfam" id="PF19434">
    <property type="entry name" value="OPA1_C"/>
    <property type="match status" value="1"/>
</dbReference>
<dbReference type="CDD" id="cd08771">
    <property type="entry name" value="DLP_1"/>
    <property type="match status" value="1"/>
</dbReference>
<organism evidence="22 23">
    <name type="scientific">Microcebus murinus</name>
    <name type="common">Gray mouse lemur</name>
    <name type="synonym">Lemur murinus</name>
    <dbReference type="NCBI Taxonomy" id="30608"/>
    <lineage>
        <taxon>Eukaryota</taxon>
        <taxon>Metazoa</taxon>
        <taxon>Chordata</taxon>
        <taxon>Craniata</taxon>
        <taxon>Vertebrata</taxon>
        <taxon>Euteleostomi</taxon>
        <taxon>Mammalia</taxon>
        <taxon>Eutheria</taxon>
        <taxon>Euarchontoglires</taxon>
        <taxon>Primates</taxon>
        <taxon>Strepsirrhini</taxon>
        <taxon>Lemuriformes</taxon>
        <taxon>Cheirogaleidae</taxon>
        <taxon>Microcebus</taxon>
    </lineage>
</organism>
<keyword evidence="6" id="KW-0547">Nucleotide-binding</keyword>
<dbReference type="GO" id="GO:0008289">
    <property type="term" value="F:lipid binding"/>
    <property type="evidence" value="ECO:0007669"/>
    <property type="project" value="UniProtKB-KW"/>
</dbReference>
<dbReference type="Ensembl" id="ENSMICT00000073331.1">
    <property type="protein sequence ID" value="ENSMICP00000051102.1"/>
    <property type="gene ID" value="ENSMICG00000049289.1"/>
</dbReference>
<evidence type="ECO:0000256" key="19">
    <source>
        <dbReference type="ARBA" id="ARBA00064015"/>
    </source>
</evidence>
<keyword evidence="10" id="KW-1133">Transmembrane helix</keyword>
<evidence type="ECO:0000313" key="23">
    <source>
        <dbReference type="Proteomes" id="UP000694394"/>
    </source>
</evidence>
<evidence type="ECO:0000256" key="4">
    <source>
        <dbReference type="ARBA" id="ARBA00022692"/>
    </source>
</evidence>
<comment type="subcellular location">
    <subcellularLocation>
        <location evidence="1">Mitochondrion inner membrane</location>
        <topology evidence="1">Single-pass membrane protein</topology>
    </subcellularLocation>
    <subcellularLocation>
        <location evidence="2">Mitochondrion intermembrane space</location>
    </subcellularLocation>
</comment>
<dbReference type="GeneTree" id="ENSGT00550000074851"/>
<evidence type="ECO:0000256" key="20">
    <source>
        <dbReference type="SAM" id="Coils"/>
    </source>
</evidence>
<reference evidence="22" key="2">
    <citation type="submission" date="2025-08" db="UniProtKB">
        <authorList>
            <consortium name="Ensembl"/>
        </authorList>
    </citation>
    <scope>IDENTIFICATION</scope>
</reference>
<evidence type="ECO:0000256" key="8">
    <source>
        <dbReference type="ARBA" id="ARBA00022801"/>
    </source>
</evidence>
<keyword evidence="15" id="KW-0472">Membrane</keyword>
<dbReference type="SMART" id="SM00053">
    <property type="entry name" value="DYNc"/>
    <property type="match status" value="1"/>
</dbReference>
<dbReference type="GO" id="GO:0008053">
    <property type="term" value="P:mitochondrial fusion"/>
    <property type="evidence" value="ECO:0007669"/>
    <property type="project" value="TreeGrafter"/>
</dbReference>
<dbReference type="GO" id="GO:0048312">
    <property type="term" value="P:intracellular distribution of mitochondria"/>
    <property type="evidence" value="ECO:0007669"/>
    <property type="project" value="TreeGrafter"/>
</dbReference>
<dbReference type="GO" id="GO:0000266">
    <property type="term" value="P:mitochondrial fission"/>
    <property type="evidence" value="ECO:0007669"/>
    <property type="project" value="TreeGrafter"/>
</dbReference>
<evidence type="ECO:0000256" key="11">
    <source>
        <dbReference type="ARBA" id="ARBA00023054"/>
    </source>
</evidence>
<evidence type="ECO:0000256" key="1">
    <source>
        <dbReference type="ARBA" id="ARBA00004434"/>
    </source>
</evidence>
<sequence length="1012" mass="116955">MGWRMTRAACLYIACHEVCQSLVKHSSGIKGSLPLQKLHLVSRSIYHSRHPTLKLQRPQLRTSFQQFSSLTNLPLRKPKLSPIKYGYQPRRNFWPARLAARLLKLRYLILGSAVGGGYTAKKTFDQWKDLIPDLSDYKWIVPDIVWEIDEYIDFEKIRKALPNSEDLAKLTPDFDKIVESISLLKDFFTTGHKLVSEVIGASDLLLLLGSPGETAFRATDHGSESDKHYKKGLLGELILLQQQIQEHEDEARRAAGQYSTSYAQQKRKVSDKEKIDQLQEELLHTQLKYQRILERLEKENKELRKLVLQKDDKGIHHRKLKKSLIDMYSEVLDVLSDYDASYNTQDHLPRVVVVGDQSAGKTSVLEMIAQARIFPRGSGEMMTRSPVKVTLSEGPHHVALFKDSSREFDLTKEEDLAALRHEIELRMRKNVKEGCTVSPETISLNVKGPGLQRMVLVDLPGVINTVTSGMAPDTKETIFSISKAYMQNPNAIILCIQDGSVDAERSIVTDLVSQMDPHGRRTIFVLTKVDLAEKNVASPSRIQQIIEGKLFPMKALGYFAVVTGKGNSSESIEAIKEYEEEFFQNSKLLKTSMLKAHQVTTRNLSLAVSDCFWKMVRESVEQQADSFKATRFNLETEWKNNYPRLRELDRNELFEKAKNEILDEVISLSQVTPKHWEEILQQSLWERVSTHVIENIYLPAAQTMNSGTFNTTVDIKLKQWTDKQLPNKAVEVAWETLQEEFSRFMTEPKGKEHDDIFDKLKEAVKEESIKRHKWNDFAEDSLRVIQHNALEDRSISDKQQWDAAIYFMEEALQARLQDTENAIENMIGPDWKKRWLYWQNRSQEQCVHNETKNELEKMLKCNEEHPAYLASDEITTVRKNLESRGVEVDPSLIKDTWHQVYRRHFLKTALNHCNLCRRGFYYYQRHFVDSELECNDVVLFWRIQRMLAITANTLRQQLTNTEVRRLEKNVKEVLEDFAEDGEKKVKLLTGKRVQLAEDLSKDITDPLDCSKT</sequence>
<evidence type="ECO:0000256" key="3">
    <source>
        <dbReference type="ARBA" id="ARBA00011980"/>
    </source>
</evidence>
<feature type="domain" description="Dynamin-type G" evidence="21">
    <location>
        <begin position="345"/>
        <end position="621"/>
    </location>
</feature>
<keyword evidence="13" id="KW-0496">Mitochondrion</keyword>
<reference evidence="22" key="3">
    <citation type="submission" date="2025-09" db="UniProtKB">
        <authorList>
            <consortium name="Ensembl"/>
        </authorList>
    </citation>
    <scope>IDENTIFICATION</scope>
</reference>
<evidence type="ECO:0000313" key="22">
    <source>
        <dbReference type="Ensembl" id="ENSMICP00000051102.1"/>
    </source>
</evidence>
<keyword evidence="7" id="KW-0999">Mitochondrion inner membrane</keyword>
<keyword evidence="11 20" id="KW-0175">Coiled coil</keyword>
<keyword evidence="9" id="KW-0809">Transit peptide</keyword>
<proteinExistence type="predicted"/>
<dbReference type="Pfam" id="PF00350">
    <property type="entry name" value="Dynamin_N"/>
    <property type="match status" value="1"/>
</dbReference>
<accession>A0A8C5YFM4</accession>
<dbReference type="AlphaFoldDB" id="A0A8C5YFM4"/>
<dbReference type="PRINTS" id="PR00195">
    <property type="entry name" value="DYNAMIN"/>
</dbReference>
<dbReference type="InterPro" id="IPR045817">
    <property type="entry name" value="OPA1_C"/>
</dbReference>
<dbReference type="EC" id="3.6.5.5" evidence="3"/>
<dbReference type="GO" id="GO:0016559">
    <property type="term" value="P:peroxisome fission"/>
    <property type="evidence" value="ECO:0007669"/>
    <property type="project" value="TreeGrafter"/>
</dbReference>
<dbReference type="GO" id="GO:0005743">
    <property type="term" value="C:mitochondrial inner membrane"/>
    <property type="evidence" value="ECO:0007669"/>
    <property type="project" value="UniProtKB-SubCell"/>
</dbReference>
<keyword evidence="8" id="KW-0378">Hydrolase</keyword>
<dbReference type="PANTHER" id="PTHR11566:SF67">
    <property type="entry name" value="DYNAMIN-LIKE 120 KDA PROTEIN, MITOCHONDRIAL"/>
    <property type="match status" value="1"/>
</dbReference>
<keyword evidence="16" id="KW-1015">Disulfide bond</keyword>
<dbReference type="Proteomes" id="UP000694394">
    <property type="component" value="Chromosome 1"/>
</dbReference>
<evidence type="ECO:0000256" key="12">
    <source>
        <dbReference type="ARBA" id="ARBA00023121"/>
    </source>
</evidence>
<evidence type="ECO:0000256" key="17">
    <source>
        <dbReference type="ARBA" id="ARBA00044791"/>
    </source>
</evidence>
<evidence type="ECO:0000256" key="9">
    <source>
        <dbReference type="ARBA" id="ARBA00022946"/>
    </source>
</evidence>
<dbReference type="Gene3D" id="3.40.50.300">
    <property type="entry name" value="P-loop containing nucleotide triphosphate hydrolases"/>
    <property type="match status" value="1"/>
</dbReference>
<dbReference type="SUPFAM" id="SSF52540">
    <property type="entry name" value="P-loop containing nucleoside triphosphate hydrolases"/>
    <property type="match status" value="1"/>
</dbReference>
<keyword evidence="14" id="KW-0342">GTP-binding</keyword>
<dbReference type="GO" id="GO:0005525">
    <property type="term" value="F:GTP binding"/>
    <property type="evidence" value="ECO:0007669"/>
    <property type="project" value="UniProtKB-KW"/>
</dbReference>
<evidence type="ECO:0000256" key="2">
    <source>
        <dbReference type="ARBA" id="ARBA00004569"/>
    </source>
</evidence>
<keyword evidence="23" id="KW-1185">Reference proteome</keyword>
<dbReference type="GO" id="GO:0005874">
    <property type="term" value="C:microtubule"/>
    <property type="evidence" value="ECO:0007669"/>
    <property type="project" value="TreeGrafter"/>
</dbReference>
<dbReference type="InterPro" id="IPR030381">
    <property type="entry name" value="G_DYNAMIN_dom"/>
</dbReference>
<evidence type="ECO:0000256" key="18">
    <source>
        <dbReference type="ARBA" id="ARBA00048040"/>
    </source>
</evidence>
<evidence type="ECO:0000256" key="7">
    <source>
        <dbReference type="ARBA" id="ARBA00022792"/>
    </source>
</evidence>
<dbReference type="GO" id="GO:0010821">
    <property type="term" value="P:regulation of mitochondrion organization"/>
    <property type="evidence" value="ECO:0007669"/>
    <property type="project" value="UniProtKB-ARBA"/>
</dbReference>
<dbReference type="GO" id="GO:0003924">
    <property type="term" value="F:GTPase activity"/>
    <property type="evidence" value="ECO:0007669"/>
    <property type="project" value="InterPro"/>
</dbReference>
<evidence type="ECO:0000256" key="15">
    <source>
        <dbReference type="ARBA" id="ARBA00023136"/>
    </source>
</evidence>
<dbReference type="InterPro" id="IPR045063">
    <property type="entry name" value="Dynamin_N"/>
</dbReference>
<dbReference type="InterPro" id="IPR001401">
    <property type="entry name" value="Dynamin_GTPase"/>
</dbReference>
<dbReference type="GO" id="GO:0008017">
    <property type="term" value="F:microtubule binding"/>
    <property type="evidence" value="ECO:0007669"/>
    <property type="project" value="TreeGrafter"/>
</dbReference>
<dbReference type="GO" id="GO:0006915">
    <property type="term" value="P:apoptotic process"/>
    <property type="evidence" value="ECO:0007669"/>
    <property type="project" value="UniProtKB-KW"/>
</dbReference>
<evidence type="ECO:0000256" key="16">
    <source>
        <dbReference type="ARBA" id="ARBA00023157"/>
    </source>
</evidence>